<evidence type="ECO:0000256" key="15">
    <source>
        <dbReference type="SAM" id="SignalP"/>
    </source>
</evidence>
<dbReference type="InterPro" id="IPR001245">
    <property type="entry name" value="Ser-Thr/Tyr_kinase_cat_dom"/>
</dbReference>
<dbReference type="SUPFAM" id="SSF51110">
    <property type="entry name" value="alpha-D-mannose-specific plant lectins"/>
    <property type="match status" value="1"/>
</dbReference>
<keyword evidence="3 13" id="KW-0723">Serine/threonine-protein kinase</keyword>
<evidence type="ECO:0000256" key="1">
    <source>
        <dbReference type="ARBA" id="ARBA00004251"/>
    </source>
</evidence>
<evidence type="ECO:0000256" key="4">
    <source>
        <dbReference type="ARBA" id="ARBA00022679"/>
    </source>
</evidence>
<evidence type="ECO:0000256" key="5">
    <source>
        <dbReference type="ARBA" id="ARBA00022729"/>
    </source>
</evidence>
<keyword evidence="4 13" id="KW-0808">Transferase</keyword>
<dbReference type="Pfam" id="PF07714">
    <property type="entry name" value="PK_Tyr_Ser-Thr"/>
    <property type="match status" value="1"/>
</dbReference>
<keyword evidence="19" id="KW-1185">Reference proteome</keyword>
<dbReference type="EC" id="2.7.11.1" evidence="13"/>
<evidence type="ECO:0000256" key="8">
    <source>
        <dbReference type="ARBA" id="ARBA00022840"/>
    </source>
</evidence>
<sequence length="807" mass="91591">MMQTPFRLVFLLWMCVGIKVSYCIDTLRQGETLNSSSQLDSPNGLFTLRFYTPRETNNSYMAVLFNGGANAPVQIPTVWVGNREDPIPNNSTPLLTLGTRGELIITRRDGGDPIELYGGGSPRGNVTATLLDTGNLVVKDISSSEVWWQSYYQPTDTLLSGMELRSGTNWSLSSWLTETNPAPGAFTLEWDMSGSAGELLIRRRGVPYWRSGHLRDYYDRDLGNVKEFENFNFQPDVANFNYNLTNEGGYFMFTVINGSEWTPESRRVISGWRLSPEGDLSTIDDRPMILAMASTCYGYSTEGQALVGARQRLGCQLWEQPKCRNRHQTFDLRSGMFRHANQTLVSRTYDFNSSLSLSDCRETCWRWPNCECVGYNNFVGENSGCWYWIGKDLVWEQDLDGSTEKIYVLQSSGTGKKKKFIGIILGVVSALLVLLIMVMGLAYFIMRNQKRKEELHQLLTLEGYTYELQNRGGDHLKLFTYASVVSATRNFSLNNKLGEGGFGPVYKGRTAEGQDIAVKLLSRQSGQGLLEFKNELILISELQHVNLVKLIGFCVHKDDKMIIYDYMPNKSLDFFLFSESKREQLDWQKRFNIIEGTAQGLVYLHKHSRLKIIHRDLKPNNILLDENMTPKISDFGLARIFKEDSSEANTNRRVGTYGYMAPEYAMQGIFSVKSDVYSFGVLVLEIVSGRRNSSFHNIEGPLSIVEYAWEMWRKGCVEELMDPMLRDSCIIDQLQKCIQIGLLCVEHNAMDRPAIEDVLPMLKNETTLPMPTNPAFITRNSVVQQLDKCTPENLSANQITLSEIQGR</sequence>
<evidence type="ECO:0000256" key="10">
    <source>
        <dbReference type="ARBA" id="ARBA00023180"/>
    </source>
</evidence>
<dbReference type="Pfam" id="PF01453">
    <property type="entry name" value="B_lectin"/>
    <property type="match status" value="1"/>
</dbReference>
<keyword evidence="14" id="KW-0812">Transmembrane</keyword>
<dbReference type="PANTHER" id="PTHR27002:SF1082">
    <property type="entry name" value="OS06G0693000 PROTEIN"/>
    <property type="match status" value="1"/>
</dbReference>
<feature type="chain" id="PRO_5042196457" description="Receptor-like serine/threonine-protein kinase" evidence="15">
    <location>
        <begin position="24"/>
        <end position="807"/>
    </location>
</feature>
<evidence type="ECO:0000256" key="11">
    <source>
        <dbReference type="ARBA" id="ARBA00047899"/>
    </source>
</evidence>
<dbReference type="SMART" id="SM00220">
    <property type="entry name" value="S_TKc"/>
    <property type="match status" value="1"/>
</dbReference>
<keyword evidence="2" id="KW-1003">Cell membrane</keyword>
<evidence type="ECO:0000259" key="17">
    <source>
        <dbReference type="PROSITE" id="PS50927"/>
    </source>
</evidence>
<dbReference type="PIRSF" id="PIRSF000641">
    <property type="entry name" value="SRK"/>
    <property type="match status" value="1"/>
</dbReference>
<dbReference type="FunFam" id="3.30.200.20:FF:000951">
    <property type="entry name" value="Uncharacterized protein"/>
    <property type="match status" value="1"/>
</dbReference>
<evidence type="ECO:0000256" key="9">
    <source>
        <dbReference type="ARBA" id="ARBA00023157"/>
    </source>
</evidence>
<evidence type="ECO:0000313" key="18">
    <source>
        <dbReference type="EMBL" id="KAH6820509.1"/>
    </source>
</evidence>
<dbReference type="GO" id="GO:0005524">
    <property type="term" value="F:ATP binding"/>
    <property type="evidence" value="ECO:0007669"/>
    <property type="project" value="UniProtKB-KW"/>
</dbReference>
<evidence type="ECO:0000256" key="14">
    <source>
        <dbReference type="SAM" id="Phobius"/>
    </source>
</evidence>
<dbReference type="InterPro" id="IPR036426">
    <property type="entry name" value="Bulb-type_lectin_dom_sf"/>
</dbReference>
<evidence type="ECO:0000256" key="13">
    <source>
        <dbReference type="PIRNR" id="PIRNR000641"/>
    </source>
</evidence>
<dbReference type="Gene3D" id="1.10.510.10">
    <property type="entry name" value="Transferase(Phosphotransferase) domain 1"/>
    <property type="match status" value="1"/>
</dbReference>
<evidence type="ECO:0000313" key="19">
    <source>
        <dbReference type="Proteomes" id="UP001190926"/>
    </source>
</evidence>
<dbReference type="InterPro" id="IPR008271">
    <property type="entry name" value="Ser/Thr_kinase_AS"/>
</dbReference>
<keyword evidence="14" id="KW-1133">Transmembrane helix</keyword>
<dbReference type="GO" id="GO:0005886">
    <property type="term" value="C:plasma membrane"/>
    <property type="evidence" value="ECO:0007669"/>
    <property type="project" value="UniProtKB-SubCell"/>
</dbReference>
<name>A0AAD4NZ47_PERFH</name>
<dbReference type="AlphaFoldDB" id="A0AAD4NZ47"/>
<dbReference type="SMART" id="SM00108">
    <property type="entry name" value="B_lectin"/>
    <property type="match status" value="1"/>
</dbReference>
<dbReference type="InterPro" id="IPR024171">
    <property type="entry name" value="SRK-like_kinase"/>
</dbReference>
<dbReference type="EMBL" id="SDAM02003674">
    <property type="protein sequence ID" value="KAH6820509.1"/>
    <property type="molecule type" value="Genomic_DNA"/>
</dbReference>
<proteinExistence type="inferred from homology"/>
<feature type="domain" description="Protein kinase" evidence="16">
    <location>
        <begin position="491"/>
        <end position="776"/>
    </location>
</feature>
<dbReference type="GO" id="GO:0004674">
    <property type="term" value="F:protein serine/threonine kinase activity"/>
    <property type="evidence" value="ECO:0007669"/>
    <property type="project" value="UniProtKB-KW"/>
</dbReference>
<keyword evidence="14" id="KW-0472">Membrane</keyword>
<dbReference type="Gene3D" id="2.90.10.10">
    <property type="entry name" value="Bulb-type lectin domain"/>
    <property type="match status" value="1"/>
</dbReference>
<keyword evidence="7 13" id="KW-0418">Kinase</keyword>
<reference evidence="18 19" key="1">
    <citation type="journal article" date="2021" name="Nat. Commun.">
        <title>Incipient diploidization of the medicinal plant Perilla within 10,000 years.</title>
        <authorList>
            <person name="Zhang Y."/>
            <person name="Shen Q."/>
            <person name="Leng L."/>
            <person name="Zhang D."/>
            <person name="Chen S."/>
            <person name="Shi Y."/>
            <person name="Ning Z."/>
            <person name="Chen S."/>
        </authorList>
    </citation>
    <scope>NUCLEOTIDE SEQUENCE [LARGE SCALE GENOMIC DNA]</scope>
    <source>
        <strain evidence="19">cv. PC099</strain>
    </source>
</reference>
<evidence type="ECO:0000256" key="2">
    <source>
        <dbReference type="ARBA" id="ARBA00022475"/>
    </source>
</evidence>
<dbReference type="CDD" id="cd00028">
    <property type="entry name" value="B_lectin"/>
    <property type="match status" value="1"/>
</dbReference>
<dbReference type="PROSITE" id="PS00108">
    <property type="entry name" value="PROTEIN_KINASE_ST"/>
    <property type="match status" value="1"/>
</dbReference>
<keyword evidence="10" id="KW-0325">Glycoprotein</keyword>
<comment type="catalytic activity">
    <reaction evidence="11 13">
        <text>L-threonyl-[protein] + ATP = O-phospho-L-threonyl-[protein] + ADP + H(+)</text>
        <dbReference type="Rhea" id="RHEA:46608"/>
        <dbReference type="Rhea" id="RHEA-COMP:11060"/>
        <dbReference type="Rhea" id="RHEA-COMP:11605"/>
        <dbReference type="ChEBI" id="CHEBI:15378"/>
        <dbReference type="ChEBI" id="CHEBI:30013"/>
        <dbReference type="ChEBI" id="CHEBI:30616"/>
        <dbReference type="ChEBI" id="CHEBI:61977"/>
        <dbReference type="ChEBI" id="CHEBI:456216"/>
        <dbReference type="EC" id="2.7.11.1"/>
    </reaction>
</comment>
<dbReference type="PANTHER" id="PTHR27002">
    <property type="entry name" value="RECEPTOR-LIKE SERINE/THREONINE-PROTEIN KINASE SD1-8"/>
    <property type="match status" value="1"/>
</dbReference>
<keyword evidence="6 13" id="KW-0547">Nucleotide-binding</keyword>
<evidence type="ECO:0000256" key="7">
    <source>
        <dbReference type="ARBA" id="ARBA00022777"/>
    </source>
</evidence>
<dbReference type="PROSITE" id="PS50927">
    <property type="entry name" value="BULB_LECTIN"/>
    <property type="match status" value="1"/>
</dbReference>
<comment type="caution">
    <text evidence="18">The sequence shown here is derived from an EMBL/GenBank/DDBJ whole genome shotgun (WGS) entry which is preliminary data.</text>
</comment>
<dbReference type="Gene3D" id="3.30.200.20">
    <property type="entry name" value="Phosphorylase Kinase, domain 1"/>
    <property type="match status" value="1"/>
</dbReference>
<dbReference type="FunFam" id="1.10.510.10:FF:000060">
    <property type="entry name" value="G-type lectin S-receptor-like serine/threonine-protein kinase"/>
    <property type="match status" value="1"/>
</dbReference>
<accession>A0AAD4NZ47</accession>
<keyword evidence="8 13" id="KW-0067">ATP-binding</keyword>
<dbReference type="Proteomes" id="UP001190926">
    <property type="component" value="Unassembled WGS sequence"/>
</dbReference>
<feature type="signal peptide" evidence="15">
    <location>
        <begin position="1"/>
        <end position="23"/>
    </location>
</feature>
<comment type="similarity">
    <text evidence="13">Belongs to the protein kinase superfamily. Ser/Thr protein kinase family.</text>
</comment>
<dbReference type="CDD" id="cd14066">
    <property type="entry name" value="STKc_IRAK"/>
    <property type="match status" value="1"/>
</dbReference>
<comment type="catalytic activity">
    <reaction evidence="12 13">
        <text>L-seryl-[protein] + ATP = O-phospho-L-seryl-[protein] + ADP + H(+)</text>
        <dbReference type="Rhea" id="RHEA:17989"/>
        <dbReference type="Rhea" id="RHEA-COMP:9863"/>
        <dbReference type="Rhea" id="RHEA-COMP:11604"/>
        <dbReference type="ChEBI" id="CHEBI:15378"/>
        <dbReference type="ChEBI" id="CHEBI:29999"/>
        <dbReference type="ChEBI" id="CHEBI:30616"/>
        <dbReference type="ChEBI" id="CHEBI:83421"/>
        <dbReference type="ChEBI" id="CHEBI:456216"/>
        <dbReference type="EC" id="2.7.11.1"/>
    </reaction>
</comment>
<dbReference type="SUPFAM" id="SSF56112">
    <property type="entry name" value="Protein kinase-like (PK-like)"/>
    <property type="match status" value="1"/>
</dbReference>
<dbReference type="InterPro" id="IPR011009">
    <property type="entry name" value="Kinase-like_dom_sf"/>
</dbReference>
<comment type="subcellular location">
    <subcellularLocation>
        <location evidence="1">Cell membrane</location>
        <topology evidence="1">Single-pass type I membrane protein</topology>
    </subcellularLocation>
</comment>
<dbReference type="InterPro" id="IPR001480">
    <property type="entry name" value="Bulb-type_lectin_dom"/>
</dbReference>
<feature type="transmembrane region" description="Helical" evidence="14">
    <location>
        <begin position="420"/>
        <end position="445"/>
    </location>
</feature>
<evidence type="ECO:0000256" key="3">
    <source>
        <dbReference type="ARBA" id="ARBA00022527"/>
    </source>
</evidence>
<protein>
    <recommendedName>
        <fullName evidence="13">Receptor-like serine/threonine-protein kinase</fullName>
        <ecNumber evidence="13">2.7.11.1</ecNumber>
    </recommendedName>
</protein>
<dbReference type="PROSITE" id="PS50011">
    <property type="entry name" value="PROTEIN_KINASE_DOM"/>
    <property type="match status" value="1"/>
</dbReference>
<evidence type="ECO:0000256" key="6">
    <source>
        <dbReference type="ARBA" id="ARBA00022741"/>
    </source>
</evidence>
<keyword evidence="9" id="KW-1015">Disulfide bond</keyword>
<keyword evidence="5 15" id="KW-0732">Signal</keyword>
<gene>
    <name evidence="18" type="ORF">C2S53_008782</name>
</gene>
<evidence type="ECO:0000259" key="16">
    <source>
        <dbReference type="PROSITE" id="PS50011"/>
    </source>
</evidence>
<evidence type="ECO:0000256" key="12">
    <source>
        <dbReference type="ARBA" id="ARBA00048679"/>
    </source>
</evidence>
<feature type="domain" description="Bulb-type lectin" evidence="17">
    <location>
        <begin position="24"/>
        <end position="151"/>
    </location>
</feature>
<dbReference type="InterPro" id="IPR000719">
    <property type="entry name" value="Prot_kinase_dom"/>
</dbReference>
<organism evidence="18 19">
    <name type="scientific">Perilla frutescens var. hirtella</name>
    <name type="common">Perilla citriodora</name>
    <name type="synonym">Perilla setoyensis</name>
    <dbReference type="NCBI Taxonomy" id="608512"/>
    <lineage>
        <taxon>Eukaryota</taxon>
        <taxon>Viridiplantae</taxon>
        <taxon>Streptophyta</taxon>
        <taxon>Embryophyta</taxon>
        <taxon>Tracheophyta</taxon>
        <taxon>Spermatophyta</taxon>
        <taxon>Magnoliopsida</taxon>
        <taxon>eudicotyledons</taxon>
        <taxon>Gunneridae</taxon>
        <taxon>Pentapetalae</taxon>
        <taxon>asterids</taxon>
        <taxon>lamiids</taxon>
        <taxon>Lamiales</taxon>
        <taxon>Lamiaceae</taxon>
        <taxon>Nepetoideae</taxon>
        <taxon>Elsholtzieae</taxon>
        <taxon>Perilla</taxon>
    </lineage>
</organism>